<dbReference type="Gene3D" id="3.40.50.300">
    <property type="entry name" value="P-loop containing nucleotide triphosphate hydrolases"/>
    <property type="match status" value="1"/>
</dbReference>
<name>H2Z563_CIOSA</name>
<evidence type="ECO:0000256" key="6">
    <source>
        <dbReference type="ARBA" id="ARBA00022840"/>
    </source>
</evidence>
<evidence type="ECO:0000256" key="7">
    <source>
        <dbReference type="ARBA" id="ARBA00022989"/>
    </source>
</evidence>
<dbReference type="Pfam" id="PF01061">
    <property type="entry name" value="ABC2_membrane"/>
    <property type="match status" value="1"/>
</dbReference>
<dbReference type="PROSITE" id="PS50893">
    <property type="entry name" value="ABC_TRANSPORTER_2"/>
    <property type="match status" value="1"/>
</dbReference>
<evidence type="ECO:0000256" key="4">
    <source>
        <dbReference type="ARBA" id="ARBA00022692"/>
    </source>
</evidence>
<dbReference type="InterPro" id="IPR050352">
    <property type="entry name" value="ABCG_transporters"/>
</dbReference>
<keyword evidence="8 9" id="KW-0472">Membrane</keyword>
<evidence type="ECO:0000256" key="1">
    <source>
        <dbReference type="ARBA" id="ARBA00004141"/>
    </source>
</evidence>
<dbReference type="GeneTree" id="ENSGT00940000167029"/>
<feature type="transmembrane region" description="Helical" evidence="9">
    <location>
        <begin position="420"/>
        <end position="441"/>
    </location>
</feature>
<comment type="similarity">
    <text evidence="2">Belongs to the ABC transporter superfamily. ABCG family. Eye pigment precursor importer (TC 3.A.1.204) subfamily.</text>
</comment>
<feature type="transmembrane region" description="Helical" evidence="9">
    <location>
        <begin position="375"/>
        <end position="408"/>
    </location>
</feature>
<feature type="domain" description="ABC transporter" evidence="10">
    <location>
        <begin position="1"/>
        <end position="223"/>
    </location>
</feature>
<keyword evidence="3" id="KW-0813">Transport</keyword>
<dbReference type="InterPro" id="IPR013525">
    <property type="entry name" value="ABC2_TM"/>
</dbReference>
<keyword evidence="12" id="KW-1185">Reference proteome</keyword>
<dbReference type="Pfam" id="PF19055">
    <property type="entry name" value="ABC2_membrane_7"/>
    <property type="match status" value="1"/>
</dbReference>
<dbReference type="PROSITE" id="PS00211">
    <property type="entry name" value="ABC_TRANSPORTER_1"/>
    <property type="match status" value="1"/>
</dbReference>
<dbReference type="GO" id="GO:0005886">
    <property type="term" value="C:plasma membrane"/>
    <property type="evidence" value="ECO:0007669"/>
    <property type="project" value="TreeGrafter"/>
</dbReference>
<dbReference type="InterPro" id="IPR027417">
    <property type="entry name" value="P-loop_NTPase"/>
</dbReference>
<dbReference type="PANTHER" id="PTHR48041:SF139">
    <property type="entry name" value="PROTEIN SCARLET"/>
    <property type="match status" value="1"/>
</dbReference>
<reference evidence="11" key="2">
    <citation type="submission" date="2025-08" db="UniProtKB">
        <authorList>
            <consortium name="Ensembl"/>
        </authorList>
    </citation>
    <scope>IDENTIFICATION</scope>
</reference>
<keyword evidence="6" id="KW-0067">ATP-binding</keyword>
<protein>
    <recommendedName>
        <fullName evidence="10">ABC transporter domain-containing protein</fullName>
    </recommendedName>
</protein>
<evidence type="ECO:0000259" key="10">
    <source>
        <dbReference type="PROSITE" id="PS50893"/>
    </source>
</evidence>
<dbReference type="OMA" id="HRVIYLA"/>
<evidence type="ECO:0000313" key="11">
    <source>
        <dbReference type="Ensembl" id="ENSCSAVP00000012725.1"/>
    </source>
</evidence>
<dbReference type="GO" id="GO:0016887">
    <property type="term" value="F:ATP hydrolysis activity"/>
    <property type="evidence" value="ECO:0007669"/>
    <property type="project" value="InterPro"/>
</dbReference>
<dbReference type="eggNOG" id="KOG0061">
    <property type="taxonomic scope" value="Eukaryota"/>
</dbReference>
<comment type="subcellular location">
    <subcellularLocation>
        <location evidence="1">Membrane</location>
        <topology evidence="1">Multi-pass membrane protein</topology>
    </subcellularLocation>
</comment>
<organism evidence="11 12">
    <name type="scientific">Ciona savignyi</name>
    <name type="common">Pacific transparent sea squirt</name>
    <dbReference type="NCBI Taxonomy" id="51511"/>
    <lineage>
        <taxon>Eukaryota</taxon>
        <taxon>Metazoa</taxon>
        <taxon>Chordata</taxon>
        <taxon>Tunicata</taxon>
        <taxon>Ascidiacea</taxon>
        <taxon>Phlebobranchia</taxon>
        <taxon>Cionidae</taxon>
        <taxon>Ciona</taxon>
    </lineage>
</organism>
<reference evidence="12" key="1">
    <citation type="submission" date="2003-08" db="EMBL/GenBank/DDBJ databases">
        <authorList>
            <person name="Birren B."/>
            <person name="Nusbaum C."/>
            <person name="Abebe A."/>
            <person name="Abouelleil A."/>
            <person name="Adekoya E."/>
            <person name="Ait-zahra M."/>
            <person name="Allen N."/>
            <person name="Allen T."/>
            <person name="An P."/>
            <person name="Anderson M."/>
            <person name="Anderson S."/>
            <person name="Arachchi H."/>
            <person name="Armbruster J."/>
            <person name="Bachantsang P."/>
            <person name="Baldwin J."/>
            <person name="Barry A."/>
            <person name="Bayul T."/>
            <person name="Blitshsteyn B."/>
            <person name="Bloom T."/>
            <person name="Blye J."/>
            <person name="Boguslavskiy L."/>
            <person name="Borowsky M."/>
            <person name="Boukhgalter B."/>
            <person name="Brunache A."/>
            <person name="Butler J."/>
            <person name="Calixte N."/>
            <person name="Calvo S."/>
            <person name="Camarata J."/>
            <person name="Campo K."/>
            <person name="Chang J."/>
            <person name="Cheshatsang Y."/>
            <person name="Citroen M."/>
            <person name="Collymore A."/>
            <person name="Considine T."/>
            <person name="Cook A."/>
            <person name="Cooke P."/>
            <person name="Corum B."/>
            <person name="Cuomo C."/>
            <person name="David R."/>
            <person name="Dawoe T."/>
            <person name="Degray S."/>
            <person name="Dodge S."/>
            <person name="Dooley K."/>
            <person name="Dorje P."/>
            <person name="Dorjee K."/>
            <person name="Dorris L."/>
            <person name="Duffey N."/>
            <person name="Dupes A."/>
            <person name="Elkins T."/>
            <person name="Engels R."/>
            <person name="Erickson J."/>
            <person name="Farina A."/>
            <person name="Faro S."/>
            <person name="Ferreira P."/>
            <person name="Fischer H."/>
            <person name="Fitzgerald M."/>
            <person name="Foley K."/>
            <person name="Gage D."/>
            <person name="Galagan J."/>
            <person name="Gearin G."/>
            <person name="Gnerre S."/>
            <person name="Gnirke A."/>
            <person name="Goyette A."/>
            <person name="Graham J."/>
            <person name="Grandbois E."/>
            <person name="Gyaltsen K."/>
            <person name="Hafez N."/>
            <person name="Hagopian D."/>
            <person name="Hagos B."/>
            <person name="Hall J."/>
            <person name="Hatcher B."/>
            <person name="Heller A."/>
            <person name="Higgins H."/>
            <person name="Honan T."/>
            <person name="Horn A."/>
            <person name="Houde N."/>
            <person name="Hughes L."/>
            <person name="Hulme W."/>
            <person name="Husby E."/>
            <person name="Iliev I."/>
            <person name="Jaffe D."/>
            <person name="Jones C."/>
            <person name="Kamal M."/>
            <person name="Kamat A."/>
            <person name="Kamvysselis M."/>
            <person name="Karlsson E."/>
            <person name="Kells C."/>
            <person name="Kieu A."/>
            <person name="Kisner P."/>
            <person name="Kodira C."/>
            <person name="Kulbokas E."/>
            <person name="Labutti K."/>
            <person name="Lama D."/>
            <person name="Landers T."/>
            <person name="Leger J."/>
            <person name="Levine S."/>
            <person name="Lewis D."/>
            <person name="Lewis T."/>
            <person name="Lindblad-toh K."/>
            <person name="Liu X."/>
            <person name="Lokyitsang T."/>
            <person name="Lokyitsang Y."/>
            <person name="Lucien O."/>
            <person name="Lui A."/>
            <person name="Ma L.J."/>
            <person name="Mabbitt R."/>
            <person name="Macdonald J."/>
            <person name="Maclean C."/>
            <person name="Major J."/>
            <person name="Manning J."/>
            <person name="Marabella R."/>
            <person name="Maru K."/>
            <person name="Matthews C."/>
            <person name="Mauceli E."/>
            <person name="Mccarthy M."/>
            <person name="Mcdonough S."/>
            <person name="Mcghee T."/>
            <person name="Meldrim J."/>
            <person name="Meneus L."/>
            <person name="Mesirov J."/>
            <person name="Mihalev A."/>
            <person name="Mihova T."/>
            <person name="Mikkelsen T."/>
            <person name="Mlenga V."/>
            <person name="Moru K."/>
            <person name="Mozes J."/>
            <person name="Mulrain L."/>
            <person name="Munson G."/>
            <person name="Naylor J."/>
            <person name="Newes C."/>
            <person name="Nguyen C."/>
            <person name="Nguyen N."/>
            <person name="Nguyen T."/>
            <person name="Nicol R."/>
            <person name="Nielsen C."/>
            <person name="Nizzari M."/>
            <person name="Norbu C."/>
            <person name="Norbu N."/>
            <person name="O'donnell P."/>
            <person name="Okoawo O."/>
            <person name="O'leary S."/>
            <person name="Omotosho B."/>
            <person name="O'neill K."/>
            <person name="Osman S."/>
            <person name="Parker S."/>
            <person name="Perrin D."/>
            <person name="Phunkhang P."/>
            <person name="Piqani B."/>
            <person name="Purcell S."/>
            <person name="Rachupka T."/>
            <person name="Ramasamy U."/>
            <person name="Rameau R."/>
            <person name="Ray V."/>
            <person name="Raymond C."/>
            <person name="Retta R."/>
            <person name="Richardson S."/>
            <person name="Rise C."/>
            <person name="Rodriguez J."/>
            <person name="Rogers J."/>
            <person name="Rogov P."/>
            <person name="Rutman M."/>
            <person name="Schupbach R."/>
            <person name="Seaman C."/>
            <person name="Settipalli S."/>
            <person name="Sharpe T."/>
            <person name="Sheridan J."/>
            <person name="Sherpa N."/>
            <person name="Shi J."/>
            <person name="Smirnov S."/>
            <person name="Smith C."/>
            <person name="Sougnez C."/>
            <person name="Spencer B."/>
            <person name="Stalker J."/>
            <person name="Stange-thomann N."/>
            <person name="Stavropoulos S."/>
            <person name="Stetson K."/>
            <person name="Stone C."/>
            <person name="Stone S."/>
            <person name="Stubbs M."/>
            <person name="Talamas J."/>
            <person name="Tchuinga P."/>
            <person name="Tenzing P."/>
            <person name="Tesfaye S."/>
            <person name="Theodore J."/>
            <person name="Thoulutsang Y."/>
            <person name="Topham K."/>
            <person name="Towey S."/>
            <person name="Tsamla T."/>
            <person name="Tsomo N."/>
            <person name="Vallee D."/>
            <person name="Vassiliev H."/>
            <person name="Venkataraman V."/>
            <person name="Vinson J."/>
            <person name="Vo A."/>
            <person name="Wade C."/>
            <person name="Wang S."/>
            <person name="Wangchuk T."/>
            <person name="Wangdi T."/>
            <person name="Whittaker C."/>
            <person name="Wilkinson J."/>
            <person name="Wu Y."/>
            <person name="Wyman D."/>
            <person name="Yadav S."/>
            <person name="Yang S."/>
            <person name="Yang X."/>
            <person name="Yeager S."/>
            <person name="Yee E."/>
            <person name="Young G."/>
            <person name="Zainoun J."/>
            <person name="Zembeck L."/>
            <person name="Zimmer A."/>
            <person name="Zody M."/>
            <person name="Lander E."/>
        </authorList>
    </citation>
    <scope>NUCLEOTIDE SEQUENCE [LARGE SCALE GENOMIC DNA]</scope>
</reference>
<dbReference type="GO" id="GO:0140359">
    <property type="term" value="F:ABC-type transporter activity"/>
    <property type="evidence" value="ECO:0007669"/>
    <property type="project" value="InterPro"/>
</dbReference>
<dbReference type="Ensembl" id="ENSCSAVT00000012873.1">
    <property type="protein sequence ID" value="ENSCSAVP00000012725.1"/>
    <property type="gene ID" value="ENSCSAVG00000007468.1"/>
</dbReference>
<dbReference type="InterPro" id="IPR003439">
    <property type="entry name" value="ABC_transporter-like_ATP-bd"/>
</dbReference>
<dbReference type="Pfam" id="PF00005">
    <property type="entry name" value="ABC_tran"/>
    <property type="match status" value="1"/>
</dbReference>
<keyword evidence="4 9" id="KW-0812">Transmembrane</keyword>
<dbReference type="InParanoid" id="H2Z563"/>
<keyword evidence="7 9" id="KW-1133">Transmembrane helix</keyword>
<feature type="transmembrane region" description="Helical" evidence="9">
    <location>
        <begin position="302"/>
        <end position="322"/>
    </location>
</feature>
<dbReference type="STRING" id="51511.ENSCSAVP00000012725"/>
<evidence type="ECO:0000256" key="5">
    <source>
        <dbReference type="ARBA" id="ARBA00022741"/>
    </source>
</evidence>
<evidence type="ECO:0000256" key="9">
    <source>
        <dbReference type="SAM" id="Phobius"/>
    </source>
</evidence>
<dbReference type="CDD" id="cd03213">
    <property type="entry name" value="ABCG_EPDR"/>
    <property type="match status" value="1"/>
</dbReference>
<dbReference type="SUPFAM" id="SSF52540">
    <property type="entry name" value="P-loop containing nucleoside triphosphate hydrolases"/>
    <property type="match status" value="1"/>
</dbReference>
<evidence type="ECO:0000313" key="12">
    <source>
        <dbReference type="Proteomes" id="UP000007875"/>
    </source>
</evidence>
<sequence>VSGFAKPGSLLAVIGSSGSGKTTLLNVLNGRNAKSLDVTGEILANGVSMGPDISKISAYVQQDDLFMGELTVKEHLMFAARLRMEASLSSQDRVERVNDVMTQMRLVGCKNRRICTIGGDKVLSGGELKRLGVASELLAKPSILFLDEPTSGLDAFLAKVMVECLKQVSELGCTVICTIHQPSSEVFELFDDLMILSMGRVVYHGEAAAAMQHYTENGSVCPPNYNPADFYINELSFLPGDEDKAREKINKLADSFEKSERYKELGSLHSKSNEASNVAMVRTKNVVGCVYRISFYCTWYPSYFCLLYKIKTLLAGLIMGLVYLRAYNTPYQSEEVLDVNGLFFLIIMTATINGLITVVMSFPTQIDVAQREHRSALYSVLVFYLAKNIAELLSFILMPTLQCVLVYFMAGLYPGVREFFLFWLISVVVINTCVSLGYFISCISKSREMAMSLIAPFVLPTMVLSDYLTDHTFPPFRNVRIYLKWIKYISWFHYTNKLFMINQWSMVE</sequence>
<dbReference type="InterPro" id="IPR043926">
    <property type="entry name" value="ABCG_dom"/>
</dbReference>
<dbReference type="GO" id="GO:0005524">
    <property type="term" value="F:ATP binding"/>
    <property type="evidence" value="ECO:0007669"/>
    <property type="project" value="UniProtKB-KW"/>
</dbReference>
<reference evidence="11" key="3">
    <citation type="submission" date="2025-09" db="UniProtKB">
        <authorList>
            <consortium name="Ensembl"/>
        </authorList>
    </citation>
    <scope>IDENTIFICATION</scope>
</reference>
<dbReference type="InterPro" id="IPR017871">
    <property type="entry name" value="ABC_transporter-like_CS"/>
</dbReference>
<evidence type="ECO:0000256" key="2">
    <source>
        <dbReference type="ARBA" id="ARBA00005814"/>
    </source>
</evidence>
<dbReference type="SMART" id="SM00382">
    <property type="entry name" value="AAA"/>
    <property type="match status" value="1"/>
</dbReference>
<dbReference type="PANTHER" id="PTHR48041">
    <property type="entry name" value="ABC TRANSPORTER G FAMILY MEMBER 28"/>
    <property type="match status" value="1"/>
</dbReference>
<proteinExistence type="inferred from homology"/>
<evidence type="ECO:0000256" key="8">
    <source>
        <dbReference type="ARBA" id="ARBA00023136"/>
    </source>
</evidence>
<dbReference type="AlphaFoldDB" id="H2Z563"/>
<feature type="transmembrane region" description="Helical" evidence="9">
    <location>
        <begin position="342"/>
        <end position="363"/>
    </location>
</feature>
<keyword evidence="5" id="KW-0547">Nucleotide-binding</keyword>
<dbReference type="Proteomes" id="UP000007875">
    <property type="component" value="Unassembled WGS sequence"/>
</dbReference>
<evidence type="ECO:0000256" key="3">
    <source>
        <dbReference type="ARBA" id="ARBA00022448"/>
    </source>
</evidence>
<dbReference type="InterPro" id="IPR003593">
    <property type="entry name" value="AAA+_ATPase"/>
</dbReference>
<accession>H2Z563</accession>